<keyword evidence="2 3" id="KW-0560">Oxidoreductase</keyword>
<sequence>MIDLTGRTVLVAGSSRGIGAAAAQLAARLGARVVVHGRTQSNALIELARELDAEMIACDGTDSAAVHAAVNGLVADDVVPDALICTLGAVASTPPLEPDELGWIDMFRANVLAPVNFVQALAPHLLARGGGSVALVSSIRGHDNLSSPDTLAYGAAKAAVENVTAGFAKELAPAVRVNAVAPGFSLTDMSATWTPEVHSQVGTALLGRAARPEEIAQALVFLVSDAASFVTGQVLLVDGGFELAD</sequence>
<comment type="similarity">
    <text evidence="1">Belongs to the short-chain dehydrogenases/reductases (SDR) family.</text>
</comment>
<protein>
    <submittedName>
        <fullName evidence="3">SDR family NAD(P)-dependent oxidoreductase</fullName>
        <ecNumber evidence="3">1.1.1.-</ecNumber>
    </submittedName>
</protein>
<dbReference type="PANTHER" id="PTHR43639:SF1">
    <property type="entry name" value="SHORT-CHAIN DEHYDROGENASE_REDUCTASE FAMILY PROTEIN"/>
    <property type="match status" value="1"/>
</dbReference>
<evidence type="ECO:0000313" key="4">
    <source>
        <dbReference type="Proteomes" id="UP001589698"/>
    </source>
</evidence>
<keyword evidence="4" id="KW-1185">Reference proteome</keyword>
<dbReference type="InterPro" id="IPR036291">
    <property type="entry name" value="NAD(P)-bd_dom_sf"/>
</dbReference>
<reference evidence="3 4" key="1">
    <citation type="submission" date="2024-09" db="EMBL/GenBank/DDBJ databases">
        <authorList>
            <person name="Sun Q."/>
            <person name="Mori K."/>
        </authorList>
    </citation>
    <scope>NUCLEOTIDE SEQUENCE [LARGE SCALE GENOMIC DNA]</scope>
    <source>
        <strain evidence="3 4">CCM 8654</strain>
    </source>
</reference>
<evidence type="ECO:0000313" key="3">
    <source>
        <dbReference type="EMBL" id="MFC0221161.1"/>
    </source>
</evidence>
<dbReference type="EC" id="1.1.1.-" evidence="3"/>
<name>A0ABV6DWR5_9ACTN</name>
<proteinExistence type="inferred from homology"/>
<gene>
    <name evidence="3" type="ORF">ACFFJG_01605</name>
</gene>
<dbReference type="EMBL" id="JBHLXH010000001">
    <property type="protein sequence ID" value="MFC0221161.1"/>
    <property type="molecule type" value="Genomic_DNA"/>
</dbReference>
<evidence type="ECO:0000256" key="2">
    <source>
        <dbReference type="ARBA" id="ARBA00023002"/>
    </source>
</evidence>
<accession>A0ABV6DWR5</accession>
<dbReference type="CDD" id="cd05233">
    <property type="entry name" value="SDR_c"/>
    <property type="match status" value="1"/>
</dbReference>
<dbReference type="PRINTS" id="PR00081">
    <property type="entry name" value="GDHRDH"/>
</dbReference>
<comment type="caution">
    <text evidence="3">The sequence shown here is derived from an EMBL/GenBank/DDBJ whole genome shotgun (WGS) entry which is preliminary data.</text>
</comment>
<dbReference type="SUPFAM" id="SSF51735">
    <property type="entry name" value="NAD(P)-binding Rossmann-fold domains"/>
    <property type="match status" value="1"/>
</dbReference>
<dbReference type="Pfam" id="PF13561">
    <property type="entry name" value="adh_short_C2"/>
    <property type="match status" value="1"/>
</dbReference>
<evidence type="ECO:0000256" key="1">
    <source>
        <dbReference type="ARBA" id="ARBA00006484"/>
    </source>
</evidence>
<organism evidence="3 4">
    <name type="scientific">Nocardioides zeicaulis</name>
    <dbReference type="NCBI Taxonomy" id="1776857"/>
    <lineage>
        <taxon>Bacteria</taxon>
        <taxon>Bacillati</taxon>
        <taxon>Actinomycetota</taxon>
        <taxon>Actinomycetes</taxon>
        <taxon>Propionibacteriales</taxon>
        <taxon>Nocardioidaceae</taxon>
        <taxon>Nocardioides</taxon>
    </lineage>
</organism>
<dbReference type="GO" id="GO:0016491">
    <property type="term" value="F:oxidoreductase activity"/>
    <property type="evidence" value="ECO:0007669"/>
    <property type="project" value="UniProtKB-KW"/>
</dbReference>
<dbReference type="InterPro" id="IPR002347">
    <property type="entry name" value="SDR_fam"/>
</dbReference>
<dbReference type="Gene3D" id="3.40.50.720">
    <property type="entry name" value="NAD(P)-binding Rossmann-like Domain"/>
    <property type="match status" value="1"/>
</dbReference>
<dbReference type="Proteomes" id="UP001589698">
    <property type="component" value="Unassembled WGS sequence"/>
</dbReference>
<dbReference type="RefSeq" id="WP_378516867.1">
    <property type="nucleotide sequence ID" value="NZ_CBCSDI010000003.1"/>
</dbReference>
<dbReference type="PANTHER" id="PTHR43639">
    <property type="entry name" value="OXIDOREDUCTASE, SHORT-CHAIN DEHYDROGENASE/REDUCTASE FAMILY (AFU_ORTHOLOGUE AFUA_5G02870)"/>
    <property type="match status" value="1"/>
</dbReference>